<feature type="region of interest" description="Disordered" evidence="1">
    <location>
        <begin position="175"/>
        <end position="194"/>
    </location>
</feature>
<dbReference type="GeneID" id="85359252"/>
<gene>
    <name evidence="2" type="ORF">EV420DRAFT_1621492</name>
</gene>
<accession>A0AA39K447</accession>
<proteinExistence type="predicted"/>
<organism evidence="2 3">
    <name type="scientific">Armillaria tabescens</name>
    <name type="common">Ringless honey mushroom</name>
    <name type="synonym">Agaricus tabescens</name>
    <dbReference type="NCBI Taxonomy" id="1929756"/>
    <lineage>
        <taxon>Eukaryota</taxon>
        <taxon>Fungi</taxon>
        <taxon>Dikarya</taxon>
        <taxon>Basidiomycota</taxon>
        <taxon>Agaricomycotina</taxon>
        <taxon>Agaricomycetes</taxon>
        <taxon>Agaricomycetidae</taxon>
        <taxon>Agaricales</taxon>
        <taxon>Marasmiineae</taxon>
        <taxon>Physalacriaceae</taxon>
        <taxon>Desarmillaria</taxon>
    </lineage>
</organism>
<protein>
    <recommendedName>
        <fullName evidence="4">CxC6 like cysteine cluster associated with KDZ domain-containing protein</fullName>
    </recommendedName>
</protein>
<evidence type="ECO:0008006" key="4">
    <source>
        <dbReference type="Google" id="ProtNLM"/>
    </source>
</evidence>
<comment type="caution">
    <text evidence="2">The sequence shown here is derived from an EMBL/GenBank/DDBJ whole genome shotgun (WGS) entry which is preliminary data.</text>
</comment>
<reference evidence="2" key="1">
    <citation type="submission" date="2023-06" db="EMBL/GenBank/DDBJ databases">
        <authorList>
            <consortium name="Lawrence Berkeley National Laboratory"/>
            <person name="Ahrendt S."/>
            <person name="Sahu N."/>
            <person name="Indic B."/>
            <person name="Wong-Bajracharya J."/>
            <person name="Merenyi Z."/>
            <person name="Ke H.-M."/>
            <person name="Monk M."/>
            <person name="Kocsube S."/>
            <person name="Drula E."/>
            <person name="Lipzen A."/>
            <person name="Balint B."/>
            <person name="Henrissat B."/>
            <person name="Andreopoulos B."/>
            <person name="Martin F.M."/>
            <person name="Harder C.B."/>
            <person name="Rigling D."/>
            <person name="Ford K.L."/>
            <person name="Foster G.D."/>
            <person name="Pangilinan J."/>
            <person name="Papanicolaou A."/>
            <person name="Barry K."/>
            <person name="LaButti K."/>
            <person name="Viragh M."/>
            <person name="Koriabine M."/>
            <person name="Yan M."/>
            <person name="Riley R."/>
            <person name="Champramary S."/>
            <person name="Plett K.L."/>
            <person name="Tsai I.J."/>
            <person name="Slot J."/>
            <person name="Sipos G."/>
            <person name="Plett J."/>
            <person name="Nagy L.G."/>
            <person name="Grigoriev I.V."/>
        </authorList>
    </citation>
    <scope>NUCLEOTIDE SEQUENCE</scope>
    <source>
        <strain evidence="2">CCBAS 213</strain>
    </source>
</reference>
<evidence type="ECO:0000256" key="1">
    <source>
        <dbReference type="SAM" id="MobiDB-lite"/>
    </source>
</evidence>
<name>A0AA39K447_ARMTA</name>
<keyword evidence="3" id="KW-1185">Reference proteome</keyword>
<dbReference type="EMBL" id="JAUEPS010000027">
    <property type="protein sequence ID" value="KAK0454237.1"/>
    <property type="molecule type" value="Genomic_DNA"/>
</dbReference>
<evidence type="ECO:0000313" key="3">
    <source>
        <dbReference type="Proteomes" id="UP001175211"/>
    </source>
</evidence>
<dbReference type="RefSeq" id="XP_060328625.1">
    <property type="nucleotide sequence ID" value="XM_060475704.1"/>
</dbReference>
<sequence length="514" mass="57933">MANDADILYEFLGVDMTKPLSEIFSQPSPILTTDLLRCIVCPHEDIQTAYLAVTECKVCRTQYYPDRYRLRCDTQYLRILKHGVWEEAILSFHCSWRIKTGRTPTFSCAANSKTDVLVSAVREEIGRDGGIVPGAMEHACMDCTHKKCYRQDLIDEGADFGEEVGLIAGEDDVEGLEGSSEEINNTEPDLENGDSEIDTVDQLYAQVLAENELAPEGPRGYSRLAVIDGKTMRCTGALTNYKKGRFCRDHALEGLDDICGIVSCGRPRMTFPGVQRVIQAQQAHAIDSLIDSSMTPATTGNVPFRVELPELKGLAGNKIVHTFRARTTYCLQTVQWACSTPIGWGKCFTAESPSQVLTIIDNIWKDHSQYKPNFIAYNSSCKLLRHIVTQNPSNPWISSTKFIVDAWHYIGHKATDSLCQLWCNPAPRNGAQPDLVLVENDNDGHPHLTRAFNTETAEQFNAWLNGFKAQLRQMSNVNYDFFIHALMLLYKEDIGQRIEKKERELDEQFWEDVL</sequence>
<dbReference type="AlphaFoldDB" id="A0AA39K447"/>
<evidence type="ECO:0000313" key="2">
    <source>
        <dbReference type="EMBL" id="KAK0454237.1"/>
    </source>
</evidence>
<dbReference type="Proteomes" id="UP001175211">
    <property type="component" value="Unassembled WGS sequence"/>
</dbReference>